<evidence type="ECO:0000313" key="3">
    <source>
        <dbReference type="Proteomes" id="UP000050786"/>
    </source>
</evidence>
<reference evidence="3" key="1">
    <citation type="submission" date="2015-09" db="EMBL/GenBank/DDBJ databases">
        <authorList>
            <person name="Rodrigo-Torres L."/>
            <person name="Arahal D.R."/>
        </authorList>
    </citation>
    <scope>NUCLEOTIDE SEQUENCE [LARGE SCALE GENOMIC DNA]</scope>
    <source>
        <strain evidence="3">CECT 4293</strain>
    </source>
</reference>
<dbReference type="PANTHER" id="PTHR35813:SF1">
    <property type="entry name" value="INNER MEMBRANE PROTEIN YBAN"/>
    <property type="match status" value="1"/>
</dbReference>
<sequence length="117" mass="12525">MQYLWAAMGLICVGLAVVGIVLPLLPTVPFLLLAAFFFARSSSRLHTWLVSHGTFGPMILDWQRSGAIRPAAKKAATVSVAAVFGLSVILALPSHVLIIQAVVLSGVMIFIWTRPNG</sequence>
<proteinExistence type="predicted"/>
<evidence type="ECO:0000313" key="2">
    <source>
        <dbReference type="EMBL" id="CUH45231.1"/>
    </source>
</evidence>
<feature type="transmembrane region" description="Helical" evidence="1">
    <location>
        <begin position="6"/>
        <end position="39"/>
    </location>
</feature>
<feature type="transmembrane region" description="Helical" evidence="1">
    <location>
        <begin position="71"/>
        <end position="90"/>
    </location>
</feature>
<protein>
    <submittedName>
        <fullName evidence="2">Inner membrane protein YbaN</fullName>
    </submittedName>
</protein>
<dbReference type="InterPro" id="IPR007401">
    <property type="entry name" value="DUF454"/>
</dbReference>
<gene>
    <name evidence="2" type="primary">ybaN</name>
    <name evidence="2" type="ORF">RUM4293_04142</name>
</gene>
<accession>A0A0P1E9C9</accession>
<evidence type="ECO:0000256" key="1">
    <source>
        <dbReference type="SAM" id="Phobius"/>
    </source>
</evidence>
<keyword evidence="3" id="KW-1185">Reference proteome</keyword>
<dbReference type="PIRSF" id="PIRSF016789">
    <property type="entry name" value="DUF454"/>
    <property type="match status" value="1"/>
</dbReference>
<dbReference type="GO" id="GO:0005886">
    <property type="term" value="C:plasma membrane"/>
    <property type="evidence" value="ECO:0007669"/>
    <property type="project" value="TreeGrafter"/>
</dbReference>
<feature type="transmembrane region" description="Helical" evidence="1">
    <location>
        <begin position="96"/>
        <end position="113"/>
    </location>
</feature>
<dbReference type="EMBL" id="CYPS01000064">
    <property type="protein sequence ID" value="CUH45231.1"/>
    <property type="molecule type" value="Genomic_DNA"/>
</dbReference>
<keyword evidence="1" id="KW-1133">Transmembrane helix</keyword>
<keyword evidence="1" id="KW-0812">Transmembrane</keyword>
<name>A0A0P1E9C9_9RHOB</name>
<dbReference type="RefSeq" id="WP_058275135.1">
    <property type="nucleotide sequence ID" value="NZ_CYPS01000064.1"/>
</dbReference>
<keyword evidence="1" id="KW-0472">Membrane</keyword>
<organism evidence="2 3">
    <name type="scientific">Ruegeria atlantica</name>
    <dbReference type="NCBI Taxonomy" id="81569"/>
    <lineage>
        <taxon>Bacteria</taxon>
        <taxon>Pseudomonadati</taxon>
        <taxon>Pseudomonadota</taxon>
        <taxon>Alphaproteobacteria</taxon>
        <taxon>Rhodobacterales</taxon>
        <taxon>Roseobacteraceae</taxon>
        <taxon>Ruegeria</taxon>
    </lineage>
</organism>
<dbReference type="Proteomes" id="UP000050786">
    <property type="component" value="Unassembled WGS sequence"/>
</dbReference>
<dbReference type="PANTHER" id="PTHR35813">
    <property type="entry name" value="INNER MEMBRANE PROTEIN YBAN"/>
    <property type="match status" value="1"/>
</dbReference>
<dbReference type="Pfam" id="PF04304">
    <property type="entry name" value="DUF454"/>
    <property type="match status" value="1"/>
</dbReference>
<dbReference type="AlphaFoldDB" id="A0A0P1E9C9"/>